<name>A0AAD9S2L3_PHOAM</name>
<dbReference type="Pfam" id="PF00067">
    <property type="entry name" value="p450"/>
    <property type="match status" value="1"/>
</dbReference>
<dbReference type="InterPro" id="IPR001128">
    <property type="entry name" value="Cyt_P450"/>
</dbReference>
<gene>
    <name evidence="7" type="ORF">N8I77_013364</name>
</gene>
<dbReference type="PANTHER" id="PTHR47582:SF1">
    <property type="entry name" value="P450, PUTATIVE (EUROFUNG)-RELATED"/>
    <property type="match status" value="1"/>
</dbReference>
<evidence type="ECO:0000256" key="1">
    <source>
        <dbReference type="ARBA" id="ARBA00001971"/>
    </source>
</evidence>
<keyword evidence="3 6" id="KW-0479">Metal-binding</keyword>
<dbReference type="CDD" id="cd11040">
    <property type="entry name" value="CYP7_CYP8-like"/>
    <property type="match status" value="1"/>
</dbReference>
<evidence type="ECO:0000256" key="3">
    <source>
        <dbReference type="ARBA" id="ARBA00022723"/>
    </source>
</evidence>
<sequence length="454" mass="50542">MPLPIYTLRLPFSRMYIVNATELIPALQKQWRTVSFAALAADAGHVVGLSKEGNEILHRDLTSEHGFSPSWPKYIMSAMGPGKDLDSINRASVEIFAKDMDKLRANGTTKTGLWEWAREIMVKSTTEAVWGPENPYRDTAVAEAWKTFEAGFLTLSVFPLASLFFPKLYRARELAAAAMIDYVRKGGYKTASGLVRKRYEHHVEQFGLSLDDFARGELGNTFAVLGNSTPCALWVLFHIFSDDRVLTDIRSEVSAMVKEQDGVSCVDLATIRTSCPILLSTFQETLRFRAVNSGPRVVLVEVLLNDRILLKKGSMLMISAPVQHTDTAAWGSDANQFDHTRFVHKSGQKKPNRVAFRAFGGGHVLCPGRHFASTEIMALAALLVLQFDVVPIVGEWIEPTWKNSPIQAGFPIPDEDIDVEIRPRDPNKKWRVTFMGSDEAMGIVSEDIEPLLGT</sequence>
<comment type="caution">
    <text evidence="7">The sequence shown here is derived from an EMBL/GenBank/DDBJ whole genome shotgun (WGS) entry which is preliminary data.</text>
</comment>
<reference evidence="7" key="1">
    <citation type="submission" date="2023-06" db="EMBL/GenBank/DDBJ databases">
        <authorList>
            <person name="Noh H."/>
        </authorList>
    </citation>
    <scope>NUCLEOTIDE SEQUENCE</scope>
    <source>
        <strain evidence="7">DUCC20226</strain>
    </source>
</reference>
<dbReference type="GO" id="GO:0004497">
    <property type="term" value="F:monooxygenase activity"/>
    <property type="evidence" value="ECO:0007669"/>
    <property type="project" value="UniProtKB-KW"/>
</dbReference>
<evidence type="ECO:0000313" key="7">
    <source>
        <dbReference type="EMBL" id="KAK2596476.1"/>
    </source>
</evidence>
<dbReference type="EMBL" id="JAUJFL010000011">
    <property type="protein sequence ID" value="KAK2596476.1"/>
    <property type="molecule type" value="Genomic_DNA"/>
</dbReference>
<dbReference type="InterPro" id="IPR053007">
    <property type="entry name" value="CYP450_monoxygenase_sec-met"/>
</dbReference>
<proteinExistence type="inferred from homology"/>
<evidence type="ECO:0000256" key="6">
    <source>
        <dbReference type="PIRSR" id="PIRSR602403-1"/>
    </source>
</evidence>
<dbReference type="PRINTS" id="PR00465">
    <property type="entry name" value="EP450IV"/>
</dbReference>
<evidence type="ECO:0008006" key="9">
    <source>
        <dbReference type="Google" id="ProtNLM"/>
    </source>
</evidence>
<feature type="binding site" description="axial binding residue" evidence="6">
    <location>
        <position position="366"/>
    </location>
    <ligand>
        <name>heme</name>
        <dbReference type="ChEBI" id="CHEBI:30413"/>
    </ligand>
    <ligandPart>
        <name>Fe</name>
        <dbReference type="ChEBI" id="CHEBI:18248"/>
    </ligandPart>
</feature>
<dbReference type="SUPFAM" id="SSF48264">
    <property type="entry name" value="Cytochrome P450"/>
    <property type="match status" value="1"/>
</dbReference>
<dbReference type="InterPro" id="IPR036396">
    <property type="entry name" value="Cyt_P450_sf"/>
</dbReference>
<keyword evidence="4 6" id="KW-0408">Iron</keyword>
<dbReference type="AlphaFoldDB" id="A0AAD9S2L3"/>
<comment type="cofactor">
    <cofactor evidence="1 6">
        <name>heme</name>
        <dbReference type="ChEBI" id="CHEBI:30413"/>
    </cofactor>
</comment>
<dbReference type="InterPro" id="IPR002403">
    <property type="entry name" value="Cyt_P450_E_grp-IV"/>
</dbReference>
<evidence type="ECO:0000313" key="8">
    <source>
        <dbReference type="Proteomes" id="UP001265746"/>
    </source>
</evidence>
<dbReference type="Proteomes" id="UP001265746">
    <property type="component" value="Unassembled WGS sequence"/>
</dbReference>
<evidence type="ECO:0000256" key="5">
    <source>
        <dbReference type="ARBA" id="ARBA00023033"/>
    </source>
</evidence>
<dbReference type="Gene3D" id="1.10.630.10">
    <property type="entry name" value="Cytochrome P450"/>
    <property type="match status" value="1"/>
</dbReference>
<accession>A0AAD9S2L3</accession>
<keyword evidence="8" id="KW-1185">Reference proteome</keyword>
<evidence type="ECO:0000256" key="2">
    <source>
        <dbReference type="ARBA" id="ARBA00010617"/>
    </source>
</evidence>
<dbReference type="GO" id="GO:0020037">
    <property type="term" value="F:heme binding"/>
    <property type="evidence" value="ECO:0007669"/>
    <property type="project" value="InterPro"/>
</dbReference>
<dbReference type="GO" id="GO:0005506">
    <property type="term" value="F:iron ion binding"/>
    <property type="evidence" value="ECO:0007669"/>
    <property type="project" value="InterPro"/>
</dbReference>
<comment type="similarity">
    <text evidence="2">Belongs to the cytochrome P450 family.</text>
</comment>
<dbReference type="GO" id="GO:0016705">
    <property type="term" value="F:oxidoreductase activity, acting on paired donors, with incorporation or reduction of molecular oxygen"/>
    <property type="evidence" value="ECO:0007669"/>
    <property type="project" value="InterPro"/>
</dbReference>
<keyword evidence="6" id="KW-0349">Heme</keyword>
<evidence type="ECO:0000256" key="4">
    <source>
        <dbReference type="ARBA" id="ARBA00023004"/>
    </source>
</evidence>
<keyword evidence="5" id="KW-0560">Oxidoreductase</keyword>
<organism evidence="7 8">
    <name type="scientific">Phomopsis amygdali</name>
    <name type="common">Fusicoccum amygdali</name>
    <dbReference type="NCBI Taxonomy" id="1214568"/>
    <lineage>
        <taxon>Eukaryota</taxon>
        <taxon>Fungi</taxon>
        <taxon>Dikarya</taxon>
        <taxon>Ascomycota</taxon>
        <taxon>Pezizomycotina</taxon>
        <taxon>Sordariomycetes</taxon>
        <taxon>Sordariomycetidae</taxon>
        <taxon>Diaporthales</taxon>
        <taxon>Diaporthaceae</taxon>
        <taxon>Diaporthe</taxon>
    </lineage>
</organism>
<protein>
    <recommendedName>
        <fullName evidence="9">Cytochrome P450</fullName>
    </recommendedName>
</protein>
<dbReference type="PANTHER" id="PTHR47582">
    <property type="entry name" value="P450, PUTATIVE (EUROFUNG)-RELATED"/>
    <property type="match status" value="1"/>
</dbReference>
<keyword evidence="5" id="KW-0503">Monooxygenase</keyword>